<dbReference type="InterPro" id="IPR036189">
    <property type="entry name" value="DCP2_BoxA_sf"/>
</dbReference>
<evidence type="ECO:0000256" key="6">
    <source>
        <dbReference type="ARBA" id="ARBA00022801"/>
    </source>
</evidence>
<dbReference type="GO" id="GO:0030145">
    <property type="term" value="F:manganese ion binding"/>
    <property type="evidence" value="ECO:0007669"/>
    <property type="project" value="InterPro"/>
</dbReference>
<dbReference type="GO" id="GO:0003723">
    <property type="term" value="F:RNA binding"/>
    <property type="evidence" value="ECO:0007669"/>
    <property type="project" value="UniProtKB-KW"/>
</dbReference>
<keyword evidence="7" id="KW-0694">RNA-binding</keyword>
<feature type="domain" description="Nudix hydrolase" evidence="11">
    <location>
        <begin position="106"/>
        <end position="235"/>
    </location>
</feature>
<gene>
    <name evidence="12" type="ORF">CUNI_LOCUS3574</name>
</gene>
<evidence type="ECO:0000256" key="8">
    <source>
        <dbReference type="ARBA" id="ARBA00023211"/>
    </source>
</evidence>
<dbReference type="SUPFAM" id="SSF140586">
    <property type="entry name" value="Dcp2 domain-like"/>
    <property type="match status" value="1"/>
</dbReference>
<name>A0A8S3YUP6_9EUPU</name>
<dbReference type="InterPro" id="IPR044099">
    <property type="entry name" value="Dcp2_NUDIX"/>
</dbReference>
<dbReference type="AlphaFoldDB" id="A0A8S3YUP6"/>
<accession>A0A8S3YUP6</accession>
<evidence type="ECO:0000313" key="12">
    <source>
        <dbReference type="EMBL" id="CAG5118016.1"/>
    </source>
</evidence>
<keyword evidence="4" id="KW-0963">Cytoplasm</keyword>
<dbReference type="InterPro" id="IPR020084">
    <property type="entry name" value="NUDIX_hydrolase_CS"/>
</dbReference>
<evidence type="ECO:0000256" key="2">
    <source>
        <dbReference type="ARBA" id="ARBA00004496"/>
    </source>
</evidence>
<evidence type="ECO:0000256" key="1">
    <source>
        <dbReference type="ARBA" id="ARBA00001936"/>
    </source>
</evidence>
<protein>
    <recommendedName>
        <fullName evidence="10">mRNA-decapping enzyme 2</fullName>
    </recommendedName>
</protein>
<dbReference type="PANTHER" id="PTHR23114">
    <property type="entry name" value="M7GPPPN-MRNA HYDROLASE"/>
    <property type="match status" value="1"/>
</dbReference>
<dbReference type="SUPFAM" id="SSF55811">
    <property type="entry name" value="Nudix"/>
    <property type="match status" value="1"/>
</dbReference>
<dbReference type="PANTHER" id="PTHR23114:SF17">
    <property type="entry name" value="M7GPPPN-MRNA HYDROLASE"/>
    <property type="match status" value="1"/>
</dbReference>
<evidence type="ECO:0000256" key="4">
    <source>
        <dbReference type="ARBA" id="ARBA00022490"/>
    </source>
</evidence>
<dbReference type="PROSITE" id="PS00893">
    <property type="entry name" value="NUDIX_BOX"/>
    <property type="match status" value="1"/>
</dbReference>
<dbReference type="GO" id="GO:0000184">
    <property type="term" value="P:nuclear-transcribed mRNA catabolic process, nonsense-mediated decay"/>
    <property type="evidence" value="ECO:0007669"/>
    <property type="project" value="InterPro"/>
</dbReference>
<comment type="subcellular location">
    <subcellularLocation>
        <location evidence="2">Cytoplasm</location>
    </subcellularLocation>
</comment>
<sequence length="386" mass="44936">METGEQFQSQKITFAEKTIPSYVLDDLSSRFIINSRPEDLKSIIRLFFLVENAFWFYLDFHRVENPELRECALKEFAYNLISHCPQIKQFIAEFDKHFDAWRQYKKTIATCGAIILDKDLKHVLLVQSFTSKNSWGFPKGKINQNEALLECAAREVLEETGFDIKPYADEEEYLEKSTNEQINRLYIVAGLPLNTTFLPKTRREIRDIQWFPIDALPTHKGDQTLKEAVGQNLNLYTVTPFLKSLKMWIKNHQAEASSLFKHKGRQKQQKQFAAQTQNQYQEFVPLKKGKLPTKIVISQRSTSVRYSREFQDKDIKQGKRGMTVVQSLFGNRDSQKAVEFKAPQVDTNSFYSQAWLGFRVDVDAIVDMLPHEGSYYFPKHFDLGTV</sequence>
<proteinExistence type="inferred from homology"/>
<dbReference type="GO" id="GO:0000932">
    <property type="term" value="C:P-body"/>
    <property type="evidence" value="ECO:0007669"/>
    <property type="project" value="TreeGrafter"/>
</dbReference>
<evidence type="ECO:0000256" key="3">
    <source>
        <dbReference type="ARBA" id="ARBA00005279"/>
    </source>
</evidence>
<dbReference type="Gene3D" id="3.90.79.10">
    <property type="entry name" value="Nucleoside Triphosphate Pyrophosphohydrolase"/>
    <property type="match status" value="1"/>
</dbReference>
<dbReference type="SMART" id="SM01125">
    <property type="entry name" value="DCP2"/>
    <property type="match status" value="1"/>
</dbReference>
<dbReference type="InterPro" id="IPR000086">
    <property type="entry name" value="NUDIX_hydrolase_dom"/>
</dbReference>
<dbReference type="Pfam" id="PF00293">
    <property type="entry name" value="NUDIX"/>
    <property type="match status" value="1"/>
</dbReference>
<comment type="cofactor">
    <cofactor evidence="1">
        <name>Mn(2+)</name>
        <dbReference type="ChEBI" id="CHEBI:29035"/>
    </cofactor>
</comment>
<dbReference type="InterPro" id="IPR007722">
    <property type="entry name" value="DCP2_BoxA"/>
</dbReference>
<dbReference type="Gene3D" id="1.10.10.1050">
    <property type="entry name" value="Dcp2, box A domain"/>
    <property type="match status" value="1"/>
</dbReference>
<reference evidence="12" key="1">
    <citation type="submission" date="2021-04" db="EMBL/GenBank/DDBJ databases">
        <authorList>
            <consortium name="Molecular Ecology Group"/>
        </authorList>
    </citation>
    <scope>NUCLEOTIDE SEQUENCE</scope>
</reference>
<dbReference type="PROSITE" id="PS51462">
    <property type="entry name" value="NUDIX"/>
    <property type="match status" value="1"/>
</dbReference>
<dbReference type="Proteomes" id="UP000678393">
    <property type="component" value="Unassembled WGS sequence"/>
</dbReference>
<dbReference type="CDD" id="cd03672">
    <property type="entry name" value="NUDIX_Dcp2p_Nudt20"/>
    <property type="match status" value="1"/>
</dbReference>
<dbReference type="FunFam" id="3.90.79.10:FF:000003">
    <property type="entry name" value="M7GpppN-mRNA hydrolase isoform 2"/>
    <property type="match status" value="1"/>
</dbReference>
<evidence type="ECO:0000256" key="10">
    <source>
        <dbReference type="ARBA" id="ARBA00078183"/>
    </source>
</evidence>
<dbReference type="EMBL" id="CAJHNH020000490">
    <property type="protein sequence ID" value="CAG5118016.1"/>
    <property type="molecule type" value="Genomic_DNA"/>
</dbReference>
<evidence type="ECO:0000313" key="13">
    <source>
        <dbReference type="Proteomes" id="UP000678393"/>
    </source>
</evidence>
<evidence type="ECO:0000256" key="9">
    <source>
        <dbReference type="ARBA" id="ARBA00047661"/>
    </source>
</evidence>
<keyword evidence="6" id="KW-0378">Hydrolase</keyword>
<dbReference type="InterPro" id="IPR015797">
    <property type="entry name" value="NUDIX_hydrolase-like_dom_sf"/>
</dbReference>
<comment type="caution">
    <text evidence="12">The sequence shown here is derived from an EMBL/GenBank/DDBJ whole genome shotgun (WGS) entry which is preliminary data.</text>
</comment>
<organism evidence="12 13">
    <name type="scientific">Candidula unifasciata</name>
    <dbReference type="NCBI Taxonomy" id="100452"/>
    <lineage>
        <taxon>Eukaryota</taxon>
        <taxon>Metazoa</taxon>
        <taxon>Spiralia</taxon>
        <taxon>Lophotrochozoa</taxon>
        <taxon>Mollusca</taxon>
        <taxon>Gastropoda</taxon>
        <taxon>Heterobranchia</taxon>
        <taxon>Euthyneura</taxon>
        <taxon>Panpulmonata</taxon>
        <taxon>Eupulmonata</taxon>
        <taxon>Stylommatophora</taxon>
        <taxon>Helicina</taxon>
        <taxon>Helicoidea</taxon>
        <taxon>Geomitridae</taxon>
        <taxon>Candidula</taxon>
    </lineage>
</organism>
<comment type="catalytic activity">
    <reaction evidence="9">
        <text>a 5'-end (N(7)-methyl 5'-triphosphoguanosine)-ribonucleoside in mRNA + H2O = N(7)-methyl-GDP + a 5'-end phospho-ribonucleoside in mRNA + 2 H(+)</text>
        <dbReference type="Rhea" id="RHEA:67484"/>
        <dbReference type="Rhea" id="RHEA-COMP:15692"/>
        <dbReference type="Rhea" id="RHEA-COMP:17167"/>
        <dbReference type="ChEBI" id="CHEBI:15377"/>
        <dbReference type="ChEBI" id="CHEBI:15378"/>
        <dbReference type="ChEBI" id="CHEBI:63714"/>
        <dbReference type="ChEBI" id="CHEBI:138282"/>
        <dbReference type="ChEBI" id="CHEBI:156461"/>
        <dbReference type="EC" id="3.6.1.62"/>
    </reaction>
    <physiologicalReaction direction="left-to-right" evidence="9">
        <dbReference type="Rhea" id="RHEA:67485"/>
    </physiologicalReaction>
</comment>
<keyword evidence="8" id="KW-0464">Manganese</keyword>
<evidence type="ECO:0000256" key="5">
    <source>
        <dbReference type="ARBA" id="ARBA00022723"/>
    </source>
</evidence>
<evidence type="ECO:0000259" key="11">
    <source>
        <dbReference type="PROSITE" id="PS51462"/>
    </source>
</evidence>
<dbReference type="OrthoDB" id="18996at2759"/>
<keyword evidence="13" id="KW-1185">Reference proteome</keyword>
<dbReference type="Pfam" id="PF05026">
    <property type="entry name" value="DCP2"/>
    <property type="match status" value="1"/>
</dbReference>
<comment type="similarity">
    <text evidence="3">Belongs to the Nudix hydrolase family. DCP2 subfamily.</text>
</comment>
<dbReference type="GO" id="GO:0140933">
    <property type="term" value="F:5'-(N(7)-methylguanosine 5'-triphospho)-[mRNA] hydrolase activity"/>
    <property type="evidence" value="ECO:0007669"/>
    <property type="project" value="UniProtKB-EC"/>
</dbReference>
<dbReference type="GO" id="GO:0000290">
    <property type="term" value="P:deadenylation-dependent decapping of nuclear-transcribed mRNA"/>
    <property type="evidence" value="ECO:0007669"/>
    <property type="project" value="InterPro"/>
</dbReference>
<keyword evidence="5" id="KW-0479">Metal-binding</keyword>
<evidence type="ECO:0000256" key="7">
    <source>
        <dbReference type="ARBA" id="ARBA00022884"/>
    </source>
</evidence>